<evidence type="ECO:0000256" key="10">
    <source>
        <dbReference type="SAM" id="Phobius"/>
    </source>
</evidence>
<evidence type="ECO:0000256" key="1">
    <source>
        <dbReference type="ARBA" id="ARBA00004651"/>
    </source>
</evidence>
<dbReference type="InterPro" id="IPR013525">
    <property type="entry name" value="ABC2_TM"/>
</dbReference>
<keyword evidence="9 10" id="KW-0472">Membrane</keyword>
<comment type="caution">
    <text evidence="12">The sequence shown here is derived from an EMBL/GenBank/DDBJ whole genome shotgun (WGS) entry which is preliminary data.</text>
</comment>
<protein>
    <recommendedName>
        <fullName evidence="11">ABC-2 type transporter transmembrane domain-containing protein</fullName>
    </recommendedName>
</protein>
<keyword evidence="13" id="KW-1185">Reference proteome</keyword>
<reference evidence="13" key="1">
    <citation type="submission" date="2018-05" db="EMBL/GenBank/DDBJ databases">
        <title>Zavarzinia sp. HR-AS.</title>
        <authorList>
            <person name="Lee Y."/>
            <person name="Jeon C.O."/>
        </authorList>
    </citation>
    <scope>NUCLEOTIDE SEQUENCE [LARGE SCALE GENOMIC DNA]</scope>
    <source>
        <strain evidence="13">DSM 1231</strain>
    </source>
</reference>
<feature type="transmembrane region" description="Helical" evidence="10">
    <location>
        <begin position="77"/>
        <end position="99"/>
    </location>
</feature>
<keyword evidence="6 10" id="KW-0812">Transmembrane</keyword>
<evidence type="ECO:0000256" key="2">
    <source>
        <dbReference type="ARBA" id="ARBA00007783"/>
    </source>
</evidence>
<dbReference type="GO" id="GO:0043190">
    <property type="term" value="C:ATP-binding cassette (ABC) transporter complex"/>
    <property type="evidence" value="ECO:0007669"/>
    <property type="project" value="InterPro"/>
</dbReference>
<feature type="transmembrane region" description="Helical" evidence="10">
    <location>
        <begin position="48"/>
        <end position="71"/>
    </location>
</feature>
<dbReference type="GO" id="GO:0015774">
    <property type="term" value="P:polysaccharide transport"/>
    <property type="evidence" value="ECO:0007669"/>
    <property type="project" value="UniProtKB-KW"/>
</dbReference>
<evidence type="ECO:0000256" key="7">
    <source>
        <dbReference type="ARBA" id="ARBA00022989"/>
    </source>
</evidence>
<name>A0A317DXV0_9PROT</name>
<keyword evidence="7 10" id="KW-1133">Transmembrane helix</keyword>
<dbReference type="OrthoDB" id="8479094at2"/>
<evidence type="ECO:0000256" key="3">
    <source>
        <dbReference type="ARBA" id="ARBA00022448"/>
    </source>
</evidence>
<dbReference type="GO" id="GO:0140359">
    <property type="term" value="F:ABC-type transporter activity"/>
    <property type="evidence" value="ECO:0007669"/>
    <property type="project" value="InterPro"/>
</dbReference>
<sequence>MPTDRGLGRAALKPTYPKTLFQSFALEGQILLALIMREMHTRYGRENLGFLWVMAEPLLFGVAVAFLWGAMKPAYEHGIGVFTITVSGYMPMVMWRGVFSRSVLAFRANAALMYHQRIRLINFVTSRVVIEVFGVILAYVIASSLFIFIGLMDWPTDLGPFYAGWLLHIYWVFATGVFVSAVSEMSDFIEKVTGLLSYIYIPLSGAFFMVDWLPAAYRPLALLMPSVHAYEIMREGLLPPGYATHYDVVYAVSFCTVLLLVGLLLLRRAPDFMRIN</sequence>
<evidence type="ECO:0000256" key="6">
    <source>
        <dbReference type="ARBA" id="ARBA00022692"/>
    </source>
</evidence>
<organism evidence="12 13">
    <name type="scientific">Zavarzinia compransoris</name>
    <dbReference type="NCBI Taxonomy" id="1264899"/>
    <lineage>
        <taxon>Bacteria</taxon>
        <taxon>Pseudomonadati</taxon>
        <taxon>Pseudomonadota</taxon>
        <taxon>Alphaproteobacteria</taxon>
        <taxon>Rhodospirillales</taxon>
        <taxon>Zavarziniaceae</taxon>
        <taxon>Zavarzinia</taxon>
    </lineage>
</organism>
<feature type="transmembrane region" description="Helical" evidence="10">
    <location>
        <begin position="195"/>
        <end position="217"/>
    </location>
</feature>
<evidence type="ECO:0000313" key="13">
    <source>
        <dbReference type="Proteomes" id="UP000246077"/>
    </source>
</evidence>
<dbReference type="RefSeq" id="WP_109921731.1">
    <property type="nucleotide sequence ID" value="NZ_QGLF01000004.1"/>
</dbReference>
<comment type="similarity">
    <text evidence="2">Belongs to the ABC-2 integral membrane protein family.</text>
</comment>
<keyword evidence="8" id="KW-0625">Polysaccharide transport</keyword>
<gene>
    <name evidence="12" type="ORF">DKG75_13855</name>
</gene>
<dbReference type="AlphaFoldDB" id="A0A317DXV0"/>
<evidence type="ECO:0000259" key="11">
    <source>
        <dbReference type="Pfam" id="PF01061"/>
    </source>
</evidence>
<dbReference type="PANTHER" id="PTHR30413:SF10">
    <property type="entry name" value="CAPSULE POLYSACCHARIDE EXPORT INNER-MEMBRANE PROTEIN CTRC"/>
    <property type="match status" value="1"/>
</dbReference>
<evidence type="ECO:0000256" key="5">
    <source>
        <dbReference type="ARBA" id="ARBA00022597"/>
    </source>
</evidence>
<keyword evidence="3" id="KW-0813">Transport</keyword>
<keyword evidence="4" id="KW-1003">Cell membrane</keyword>
<evidence type="ECO:0000256" key="4">
    <source>
        <dbReference type="ARBA" id="ARBA00022475"/>
    </source>
</evidence>
<evidence type="ECO:0000256" key="9">
    <source>
        <dbReference type="ARBA" id="ARBA00023136"/>
    </source>
</evidence>
<proteinExistence type="inferred from homology"/>
<dbReference type="Proteomes" id="UP000246077">
    <property type="component" value="Unassembled WGS sequence"/>
</dbReference>
<feature type="transmembrane region" description="Helical" evidence="10">
    <location>
        <begin position="248"/>
        <end position="266"/>
    </location>
</feature>
<evidence type="ECO:0000256" key="8">
    <source>
        <dbReference type="ARBA" id="ARBA00023047"/>
    </source>
</evidence>
<dbReference type="PANTHER" id="PTHR30413">
    <property type="entry name" value="INNER MEMBRANE TRANSPORT PERMEASE"/>
    <property type="match status" value="1"/>
</dbReference>
<keyword evidence="5" id="KW-0762">Sugar transport</keyword>
<dbReference type="GO" id="GO:0015920">
    <property type="term" value="P:lipopolysaccharide transport"/>
    <property type="evidence" value="ECO:0007669"/>
    <property type="project" value="TreeGrafter"/>
</dbReference>
<feature type="transmembrane region" description="Helical" evidence="10">
    <location>
        <begin position="120"/>
        <end position="149"/>
    </location>
</feature>
<dbReference type="EMBL" id="QGLF01000004">
    <property type="protein sequence ID" value="PWR19557.1"/>
    <property type="molecule type" value="Genomic_DNA"/>
</dbReference>
<evidence type="ECO:0000313" key="12">
    <source>
        <dbReference type="EMBL" id="PWR19557.1"/>
    </source>
</evidence>
<dbReference type="Pfam" id="PF01061">
    <property type="entry name" value="ABC2_membrane"/>
    <property type="match status" value="1"/>
</dbReference>
<accession>A0A317DXV0</accession>
<dbReference type="PRINTS" id="PR00164">
    <property type="entry name" value="ABC2TRNSPORT"/>
</dbReference>
<feature type="transmembrane region" description="Helical" evidence="10">
    <location>
        <begin position="161"/>
        <end position="183"/>
    </location>
</feature>
<comment type="subcellular location">
    <subcellularLocation>
        <location evidence="1">Cell membrane</location>
        <topology evidence="1">Multi-pass membrane protein</topology>
    </subcellularLocation>
</comment>
<dbReference type="InterPro" id="IPR000412">
    <property type="entry name" value="ABC_2_transport"/>
</dbReference>
<feature type="domain" description="ABC-2 type transporter transmembrane" evidence="11">
    <location>
        <begin position="31"/>
        <end position="237"/>
    </location>
</feature>